<reference evidence="3 4" key="1">
    <citation type="submission" date="2014-04" db="EMBL/GenBank/DDBJ databases">
        <authorList>
            <consortium name="DOE Joint Genome Institute"/>
            <person name="Kuo A."/>
            <person name="Kohler A."/>
            <person name="Nagy L.G."/>
            <person name="Floudas D."/>
            <person name="Copeland A."/>
            <person name="Barry K.W."/>
            <person name="Cichocki N."/>
            <person name="Veneault-Fourrey C."/>
            <person name="LaButti K."/>
            <person name="Lindquist E.A."/>
            <person name="Lipzen A."/>
            <person name="Lundell T."/>
            <person name="Morin E."/>
            <person name="Murat C."/>
            <person name="Sun H."/>
            <person name="Tunlid A."/>
            <person name="Henrissat B."/>
            <person name="Grigoriev I.V."/>
            <person name="Hibbett D.S."/>
            <person name="Martin F."/>
            <person name="Nordberg H.P."/>
            <person name="Cantor M.N."/>
            <person name="Hua S.X."/>
        </authorList>
    </citation>
    <scope>NUCLEOTIDE SEQUENCE [LARGE SCALE GENOMIC DNA]</scope>
    <source>
        <strain evidence="3 4">Foug A</strain>
    </source>
</reference>
<dbReference type="EMBL" id="KN822068">
    <property type="protein sequence ID" value="KIM59890.1"/>
    <property type="molecule type" value="Genomic_DNA"/>
</dbReference>
<dbReference type="STRING" id="1036808.A0A0C3DGQ3"/>
<dbReference type="AlphaFoldDB" id="A0A0C3DGQ3"/>
<evidence type="ECO:0000256" key="1">
    <source>
        <dbReference type="SAM" id="Coils"/>
    </source>
</evidence>
<feature type="coiled-coil region" evidence="1">
    <location>
        <begin position="217"/>
        <end position="251"/>
    </location>
</feature>
<protein>
    <submittedName>
        <fullName evidence="3">Uncharacterized protein</fullName>
    </submittedName>
</protein>
<sequence>MGASGVPAAGDVPVRQPPSIKHVYIPKRPMMHNHRKLKPTAPTQVFTNSSNTMEPPTSRKRRSDEEDIPRSPRRRKLDDSASMSSRRSPEHETGHSSSECSSGIYPSSSVLSESTLRPHSDPPSPRTDCHAGEDRIYKDATIVSPNEDQIASLMHEAREIHKKMVVLQGREETIRSELCRLNEVPLLDPVGLSNNEHGESYPVNIPHDHTHLLTSQDQVLESRLAQMEAELREERERRIRAERALEDVERECRSPFIVPALFRAFMTISELPI</sequence>
<feature type="compositionally biased region" description="Polar residues" evidence="2">
    <location>
        <begin position="41"/>
        <end position="55"/>
    </location>
</feature>
<reference evidence="4" key="2">
    <citation type="submission" date="2015-01" db="EMBL/GenBank/DDBJ databases">
        <title>Evolutionary Origins and Diversification of the Mycorrhizal Mutualists.</title>
        <authorList>
            <consortium name="DOE Joint Genome Institute"/>
            <consortium name="Mycorrhizal Genomics Consortium"/>
            <person name="Kohler A."/>
            <person name="Kuo A."/>
            <person name="Nagy L.G."/>
            <person name="Floudas D."/>
            <person name="Copeland A."/>
            <person name="Barry K.W."/>
            <person name="Cichocki N."/>
            <person name="Veneault-Fourrey C."/>
            <person name="LaButti K."/>
            <person name="Lindquist E.A."/>
            <person name="Lipzen A."/>
            <person name="Lundell T."/>
            <person name="Morin E."/>
            <person name="Murat C."/>
            <person name="Riley R."/>
            <person name="Ohm R."/>
            <person name="Sun H."/>
            <person name="Tunlid A."/>
            <person name="Henrissat B."/>
            <person name="Grigoriev I.V."/>
            <person name="Hibbett D.S."/>
            <person name="Martin F."/>
        </authorList>
    </citation>
    <scope>NUCLEOTIDE SEQUENCE [LARGE SCALE GENOMIC DNA]</scope>
    <source>
        <strain evidence="4">Foug A</strain>
    </source>
</reference>
<feature type="compositionally biased region" description="Basic residues" evidence="2">
    <location>
        <begin position="29"/>
        <end position="38"/>
    </location>
</feature>
<evidence type="ECO:0000313" key="4">
    <source>
        <dbReference type="Proteomes" id="UP000053989"/>
    </source>
</evidence>
<evidence type="ECO:0000256" key="2">
    <source>
        <dbReference type="SAM" id="MobiDB-lite"/>
    </source>
</evidence>
<evidence type="ECO:0000313" key="3">
    <source>
        <dbReference type="EMBL" id="KIM59890.1"/>
    </source>
</evidence>
<dbReference type="HOGENOM" id="CLU_1019997_0_0_1"/>
<dbReference type="InParanoid" id="A0A0C3DGQ3"/>
<organism evidence="3 4">
    <name type="scientific">Scleroderma citrinum Foug A</name>
    <dbReference type="NCBI Taxonomy" id="1036808"/>
    <lineage>
        <taxon>Eukaryota</taxon>
        <taxon>Fungi</taxon>
        <taxon>Dikarya</taxon>
        <taxon>Basidiomycota</taxon>
        <taxon>Agaricomycotina</taxon>
        <taxon>Agaricomycetes</taxon>
        <taxon>Agaricomycetidae</taxon>
        <taxon>Boletales</taxon>
        <taxon>Sclerodermatineae</taxon>
        <taxon>Sclerodermataceae</taxon>
        <taxon>Scleroderma</taxon>
    </lineage>
</organism>
<feature type="region of interest" description="Disordered" evidence="2">
    <location>
        <begin position="1"/>
        <end position="133"/>
    </location>
</feature>
<proteinExistence type="predicted"/>
<keyword evidence="1" id="KW-0175">Coiled coil</keyword>
<name>A0A0C3DGQ3_9AGAM</name>
<gene>
    <name evidence="3" type="ORF">SCLCIDRAFT_978107</name>
</gene>
<feature type="compositionally biased region" description="Polar residues" evidence="2">
    <location>
        <begin position="95"/>
        <end position="117"/>
    </location>
</feature>
<dbReference type="OrthoDB" id="3070390at2759"/>
<keyword evidence="4" id="KW-1185">Reference proteome</keyword>
<dbReference type="Proteomes" id="UP000053989">
    <property type="component" value="Unassembled WGS sequence"/>
</dbReference>
<accession>A0A0C3DGQ3</accession>